<dbReference type="SUPFAM" id="SSF55486">
    <property type="entry name" value="Metalloproteases ('zincins'), catalytic domain"/>
    <property type="match status" value="1"/>
</dbReference>
<dbReference type="PROSITE" id="PS51257">
    <property type="entry name" value="PROKAR_LIPOPROTEIN"/>
    <property type="match status" value="1"/>
</dbReference>
<sequence length="463" mass="48889">MRHGLRRAIVAAAAGSVLLTGCSSTVVGAASRGPGVPVDVSDGEFPITGSADTEADRLARNALADLDTFWSEAYPEFFGEEYQPITGGYFSVDSTDIDESAYPSTGIGCERAPEDPDGVANNAHYDPNCDAVAYDRALLDQLSAEFGPYLGPAVMAHEIGHAMQGRFGFADSTIVVETQADCLAGAFTRWVIDGNAEHIALRVSELDQVVLGFIGLRDPVGFSPDDDRAHGSGFDRLSGFYAGYEGGVGTCRDDFTEQRLFVATEFLTEDDLDNEGNAAYDEIGQIIGTTLPAFYESVFPGLGEQFSAPTVESFDGTAPDCGDMGAEDRDLGFCEADGTVYVDEADLLGPAYEGIGDFAVATAVSLAYAQAARAQLGLSIDDATAVSSAVCLTGWYAGRFWTGDFQAQEISLSPGDVDEAAIFLLTYGQQESVFPNTDLSGFEMVDAFRDGFLNGGAGCEIGL</sequence>
<dbReference type="Proteomes" id="UP001596025">
    <property type="component" value="Unassembled WGS sequence"/>
</dbReference>
<reference evidence="3" key="1">
    <citation type="journal article" date="2019" name="Int. J. Syst. Evol. Microbiol.">
        <title>The Global Catalogue of Microorganisms (GCM) 10K type strain sequencing project: providing services to taxonomists for standard genome sequencing and annotation.</title>
        <authorList>
            <consortium name="The Broad Institute Genomics Platform"/>
            <consortium name="The Broad Institute Genome Sequencing Center for Infectious Disease"/>
            <person name="Wu L."/>
            <person name="Ma J."/>
        </authorList>
    </citation>
    <scope>NUCLEOTIDE SEQUENCE [LARGE SCALE GENOMIC DNA]</scope>
    <source>
        <strain evidence="3">CCUG 62763</strain>
    </source>
</reference>
<proteinExistence type="predicted"/>
<protein>
    <recommendedName>
        <fullName evidence="4">Metalloprotease</fullName>
    </recommendedName>
</protein>
<keyword evidence="1" id="KW-0732">Signal</keyword>
<evidence type="ECO:0000313" key="3">
    <source>
        <dbReference type="Proteomes" id="UP001596025"/>
    </source>
</evidence>
<name>A0ABV9LQC0_9ACTN</name>
<comment type="caution">
    <text evidence="2">The sequence shown here is derived from an EMBL/GenBank/DDBJ whole genome shotgun (WGS) entry which is preliminary data.</text>
</comment>
<keyword evidence="3" id="KW-1185">Reference proteome</keyword>
<accession>A0ABV9LQC0</accession>
<dbReference type="RefSeq" id="WP_387992546.1">
    <property type="nucleotide sequence ID" value="NZ_JBHSGR010000024.1"/>
</dbReference>
<dbReference type="EMBL" id="JBHSGR010000024">
    <property type="protein sequence ID" value="MFC4695512.1"/>
    <property type="molecule type" value="Genomic_DNA"/>
</dbReference>
<evidence type="ECO:0000256" key="1">
    <source>
        <dbReference type="SAM" id="SignalP"/>
    </source>
</evidence>
<evidence type="ECO:0008006" key="4">
    <source>
        <dbReference type="Google" id="ProtNLM"/>
    </source>
</evidence>
<organism evidence="2 3">
    <name type="scientific">Geodermatophilus arenarius</name>
    <dbReference type="NCBI Taxonomy" id="1137990"/>
    <lineage>
        <taxon>Bacteria</taxon>
        <taxon>Bacillati</taxon>
        <taxon>Actinomycetota</taxon>
        <taxon>Actinomycetes</taxon>
        <taxon>Geodermatophilales</taxon>
        <taxon>Geodermatophilaceae</taxon>
        <taxon>Geodermatophilus</taxon>
    </lineage>
</organism>
<gene>
    <name evidence="2" type="ORF">ACFO3M_19080</name>
</gene>
<evidence type="ECO:0000313" key="2">
    <source>
        <dbReference type="EMBL" id="MFC4695512.1"/>
    </source>
</evidence>
<feature type="signal peptide" evidence="1">
    <location>
        <begin position="1"/>
        <end position="29"/>
    </location>
</feature>
<feature type="chain" id="PRO_5046438709" description="Metalloprotease" evidence="1">
    <location>
        <begin position="30"/>
        <end position="463"/>
    </location>
</feature>